<dbReference type="RefSeq" id="WP_377497146.1">
    <property type="nucleotide sequence ID" value="NZ_JBHMDO010000033.1"/>
</dbReference>
<feature type="domain" description="AraC effector-binding" evidence="1">
    <location>
        <begin position="1"/>
        <end position="145"/>
    </location>
</feature>
<name>A0ABV5KSC6_9BACL</name>
<dbReference type="Gene3D" id="3.20.80.10">
    <property type="entry name" value="Regulatory factor, effector binding domain"/>
    <property type="match status" value="1"/>
</dbReference>
<reference evidence="2 3" key="1">
    <citation type="submission" date="2024-09" db="EMBL/GenBank/DDBJ databases">
        <authorList>
            <person name="Sun Q."/>
            <person name="Mori K."/>
        </authorList>
    </citation>
    <scope>NUCLEOTIDE SEQUENCE [LARGE SCALE GENOMIC DNA]</scope>
    <source>
        <strain evidence="2 3">TISTR 2452</strain>
    </source>
</reference>
<dbReference type="SUPFAM" id="SSF55136">
    <property type="entry name" value="Probable bacterial effector-binding domain"/>
    <property type="match status" value="1"/>
</dbReference>
<dbReference type="EMBL" id="JBHMDO010000033">
    <property type="protein sequence ID" value="MFB9328135.1"/>
    <property type="molecule type" value="Genomic_DNA"/>
</dbReference>
<proteinExistence type="predicted"/>
<dbReference type="InterPro" id="IPR011256">
    <property type="entry name" value="Reg_factor_effector_dom_sf"/>
</dbReference>
<dbReference type="SMART" id="SM00871">
    <property type="entry name" value="AraC_E_bind"/>
    <property type="match status" value="1"/>
</dbReference>
<evidence type="ECO:0000313" key="2">
    <source>
        <dbReference type="EMBL" id="MFB9328135.1"/>
    </source>
</evidence>
<dbReference type="InterPro" id="IPR029442">
    <property type="entry name" value="GyrI-like"/>
</dbReference>
<comment type="caution">
    <text evidence="2">The sequence shown here is derived from an EMBL/GenBank/DDBJ whole genome shotgun (WGS) entry which is preliminary data.</text>
</comment>
<dbReference type="Pfam" id="PF06445">
    <property type="entry name" value="GyrI-like"/>
    <property type="match status" value="1"/>
</dbReference>
<accession>A0ABV5KSC6</accession>
<evidence type="ECO:0000259" key="1">
    <source>
        <dbReference type="SMART" id="SM00871"/>
    </source>
</evidence>
<gene>
    <name evidence="2" type="ORF">ACFFSY_19580</name>
</gene>
<organism evidence="2 3">
    <name type="scientific">Paenibacillus aurantiacus</name>
    <dbReference type="NCBI Taxonomy" id="1936118"/>
    <lineage>
        <taxon>Bacteria</taxon>
        <taxon>Bacillati</taxon>
        <taxon>Bacillota</taxon>
        <taxon>Bacilli</taxon>
        <taxon>Bacillales</taxon>
        <taxon>Paenibacillaceae</taxon>
        <taxon>Paenibacillus</taxon>
    </lineage>
</organism>
<protein>
    <submittedName>
        <fullName evidence="2">GyrI-like domain-containing protein</fullName>
    </submittedName>
</protein>
<keyword evidence="3" id="KW-1185">Reference proteome</keyword>
<dbReference type="InterPro" id="IPR010499">
    <property type="entry name" value="AraC_E-bd"/>
</dbReference>
<dbReference type="Proteomes" id="UP001589747">
    <property type="component" value="Unassembled WGS sequence"/>
</dbReference>
<sequence length="147" mass="16520">MQPQVVHLPARQIIGVGSIGGEPVNPGDVWPVLFTRMGELTGRINERETLGLIKRSQHGYLAGVETELSSRVPEGMFAYAIPAGEYVSLTHRGPVSRINDTFERLISWLTSNGYEPYDVVCFEVYDERFRGEDDTSEFDIYVQVRPA</sequence>
<evidence type="ECO:0000313" key="3">
    <source>
        <dbReference type="Proteomes" id="UP001589747"/>
    </source>
</evidence>